<reference evidence="2" key="1">
    <citation type="submission" date="2020-02" db="EMBL/GenBank/DDBJ databases">
        <authorList>
            <person name="Meier V. D."/>
        </authorList>
    </citation>
    <scope>NUCLEOTIDE SEQUENCE</scope>
    <source>
        <strain evidence="2">AVDCRST_MAG93</strain>
    </source>
</reference>
<dbReference type="InterPro" id="IPR027417">
    <property type="entry name" value="P-loop_NTPase"/>
</dbReference>
<organism evidence="2">
    <name type="scientific">uncultured Chloroflexia bacterium</name>
    <dbReference type="NCBI Taxonomy" id="1672391"/>
    <lineage>
        <taxon>Bacteria</taxon>
        <taxon>Bacillati</taxon>
        <taxon>Chloroflexota</taxon>
        <taxon>Chloroflexia</taxon>
        <taxon>environmental samples</taxon>
    </lineage>
</organism>
<feature type="non-terminal residue" evidence="2">
    <location>
        <position position="64"/>
    </location>
</feature>
<dbReference type="Gene3D" id="3.40.50.300">
    <property type="entry name" value="P-loop containing nucleotide triphosphate hydrolases"/>
    <property type="match status" value="1"/>
</dbReference>
<evidence type="ECO:0000259" key="1">
    <source>
        <dbReference type="Pfam" id="PF13476"/>
    </source>
</evidence>
<accession>A0A6J4JL86</accession>
<dbReference type="InterPro" id="IPR038729">
    <property type="entry name" value="Rad50/SbcC_AAA"/>
</dbReference>
<protein>
    <submittedName>
        <fullName evidence="2">SbcC_Rad50</fullName>
    </submittedName>
</protein>
<dbReference type="EMBL" id="CADCTR010001100">
    <property type="protein sequence ID" value="CAA9281425.1"/>
    <property type="molecule type" value="Genomic_DNA"/>
</dbReference>
<feature type="domain" description="Rad50/SbcC-type AAA" evidence="1">
    <location>
        <begin position="5"/>
        <end position="57"/>
    </location>
</feature>
<name>A0A6J4JL86_9CHLR</name>
<evidence type="ECO:0000313" key="2">
    <source>
        <dbReference type="EMBL" id="CAA9281425.1"/>
    </source>
</evidence>
<dbReference type="GO" id="GO:0016887">
    <property type="term" value="F:ATP hydrolysis activity"/>
    <property type="evidence" value="ECO:0007669"/>
    <property type="project" value="InterPro"/>
</dbReference>
<gene>
    <name evidence="2" type="ORF">AVDCRST_MAG93-3219</name>
</gene>
<dbReference type="GO" id="GO:0006302">
    <property type="term" value="P:double-strand break repair"/>
    <property type="evidence" value="ECO:0007669"/>
    <property type="project" value="InterPro"/>
</dbReference>
<proteinExistence type="predicted"/>
<dbReference type="AlphaFoldDB" id="A0A6J4JL86"/>
<dbReference type="Pfam" id="PF13476">
    <property type="entry name" value="AAA_23"/>
    <property type="match status" value="1"/>
</dbReference>
<sequence length="64" mass="6998">MILERLFIQNYKQLRDPVELYPPEGAIGVVGTNGAGKSTLFESILWAFFGARGGGPRFANESIP</sequence>
<dbReference type="SUPFAM" id="SSF52540">
    <property type="entry name" value="P-loop containing nucleoside triphosphate hydrolases"/>
    <property type="match status" value="1"/>
</dbReference>